<evidence type="ECO:0000313" key="10">
    <source>
        <dbReference type="EMBL" id="GAA3692747.1"/>
    </source>
</evidence>
<dbReference type="CDD" id="cd00840">
    <property type="entry name" value="MPP_Mre11_N"/>
    <property type="match status" value="1"/>
</dbReference>
<comment type="caution">
    <text evidence="10">The sequence shown here is derived from an EMBL/GenBank/DDBJ whole genome shotgun (WGS) entry which is preliminary data.</text>
</comment>
<evidence type="ECO:0000256" key="3">
    <source>
        <dbReference type="ARBA" id="ARBA00013365"/>
    </source>
</evidence>
<dbReference type="EMBL" id="BAABCJ010000001">
    <property type="protein sequence ID" value="GAA3692747.1"/>
    <property type="molecule type" value="Genomic_DNA"/>
</dbReference>
<evidence type="ECO:0000256" key="5">
    <source>
        <dbReference type="ARBA" id="ARBA00022801"/>
    </source>
</evidence>
<dbReference type="Proteomes" id="UP001501536">
    <property type="component" value="Unassembled WGS sequence"/>
</dbReference>
<evidence type="ECO:0000256" key="7">
    <source>
        <dbReference type="RuleBase" id="RU363069"/>
    </source>
</evidence>
<keyword evidence="6 7" id="KW-0269">Exonuclease</keyword>
<keyword evidence="7" id="KW-0235">DNA replication</keyword>
<feature type="domain" description="Nuclease SbcCD subunit D C-terminal" evidence="9">
    <location>
        <begin position="279"/>
        <end position="334"/>
    </location>
</feature>
<gene>
    <name evidence="7" type="primary">sbcD</name>
    <name evidence="10" type="ORF">GCM10022377_01510</name>
</gene>
<comment type="function">
    <text evidence="7">SbcCD cleaves DNA hairpin structures. These structures can inhibit DNA replication and are intermediates in certain DNA recombination reactions. The complex acts as a 3'-&gt;5' double strand exonuclease that can open hairpins. It also has a 5' single-strand endonuclease activity.</text>
</comment>
<evidence type="ECO:0000256" key="1">
    <source>
        <dbReference type="ARBA" id="ARBA00010555"/>
    </source>
</evidence>
<dbReference type="InterPro" id="IPR029052">
    <property type="entry name" value="Metallo-depent_PP-like"/>
</dbReference>
<evidence type="ECO:0000256" key="2">
    <source>
        <dbReference type="ARBA" id="ARBA00011322"/>
    </source>
</evidence>
<dbReference type="InterPro" id="IPR041796">
    <property type="entry name" value="Mre11_N"/>
</dbReference>
<keyword evidence="7" id="KW-0233">DNA recombination</keyword>
<keyword evidence="4 7" id="KW-0540">Nuclease</keyword>
<dbReference type="InterPro" id="IPR050535">
    <property type="entry name" value="DNA_Repair-Maintenance_Comp"/>
</dbReference>
<sequence>MKLLHTSDWHLGRSFHEEDMLPAQRDFVDQLVELVRAEGIDVVLIAGDVYDQAMPRVDVIRLFDDALVRLRQAGAEIVVTSGNHDSAVRLGAGSSFMAFGGVHVRTDVARAWEPVVLHAEDHQVAVYPVPYLEPRLVREALGVSAPGHTPVTAEVLERAWADLERRREHAEGPVVGIVMAHVFAAGGSGSESERPLSIGGVDVVPTALFERFDYAALGHLHGRQELAPTVRYSGSPLHYSFSEAGHIKGAWMLTTGDDRPADVSAPVAAERVDWRAHRLLRRLQGPLDELLEAEEYSDAEEAYCQITLTDPERPPRALSRLKERFPHVLQLVFAPTGPAAWPSTYAQRVGRGRPPLDVSADFLAHVRQRTASASERQELERLIEAAAIEEATA</sequence>
<dbReference type="NCBIfam" id="TIGR00619">
    <property type="entry name" value="sbcd"/>
    <property type="match status" value="1"/>
</dbReference>
<evidence type="ECO:0000259" key="9">
    <source>
        <dbReference type="Pfam" id="PF12320"/>
    </source>
</evidence>
<dbReference type="InterPro" id="IPR004843">
    <property type="entry name" value="Calcineurin-like_PHP"/>
</dbReference>
<accession>A0ABP7CPS4</accession>
<dbReference type="PANTHER" id="PTHR30337:SF0">
    <property type="entry name" value="NUCLEASE SBCCD SUBUNIT D"/>
    <property type="match status" value="1"/>
</dbReference>
<evidence type="ECO:0000259" key="8">
    <source>
        <dbReference type="Pfam" id="PF00149"/>
    </source>
</evidence>
<comment type="similarity">
    <text evidence="1 7">Belongs to the SbcD family.</text>
</comment>
<organism evidence="10 11">
    <name type="scientific">Zhihengliuella alba</name>
    <dbReference type="NCBI Taxonomy" id="547018"/>
    <lineage>
        <taxon>Bacteria</taxon>
        <taxon>Bacillati</taxon>
        <taxon>Actinomycetota</taxon>
        <taxon>Actinomycetes</taxon>
        <taxon>Micrococcales</taxon>
        <taxon>Micrococcaceae</taxon>
        <taxon>Zhihengliuella</taxon>
    </lineage>
</organism>
<evidence type="ECO:0000313" key="11">
    <source>
        <dbReference type="Proteomes" id="UP001501536"/>
    </source>
</evidence>
<evidence type="ECO:0000256" key="6">
    <source>
        <dbReference type="ARBA" id="ARBA00022839"/>
    </source>
</evidence>
<dbReference type="InterPro" id="IPR026843">
    <property type="entry name" value="SbcD_C"/>
</dbReference>
<evidence type="ECO:0000256" key="4">
    <source>
        <dbReference type="ARBA" id="ARBA00022722"/>
    </source>
</evidence>
<dbReference type="Pfam" id="PF12320">
    <property type="entry name" value="SbcD_C"/>
    <property type="match status" value="1"/>
</dbReference>
<dbReference type="SUPFAM" id="SSF56300">
    <property type="entry name" value="Metallo-dependent phosphatases"/>
    <property type="match status" value="1"/>
</dbReference>
<name>A0ABP7CPS4_9MICC</name>
<dbReference type="GO" id="GO:0004527">
    <property type="term" value="F:exonuclease activity"/>
    <property type="evidence" value="ECO:0007669"/>
    <property type="project" value="UniProtKB-KW"/>
</dbReference>
<keyword evidence="7" id="KW-0255">Endonuclease</keyword>
<proteinExistence type="inferred from homology"/>
<feature type="domain" description="Calcineurin-like phosphoesterase" evidence="8">
    <location>
        <begin position="1"/>
        <end position="221"/>
    </location>
</feature>
<comment type="subunit">
    <text evidence="2 7">Heterodimer of SbcC and SbcD.</text>
</comment>
<protein>
    <recommendedName>
        <fullName evidence="3 7">Nuclease SbcCD subunit D</fullName>
    </recommendedName>
</protein>
<dbReference type="PANTHER" id="PTHR30337">
    <property type="entry name" value="COMPONENT OF ATP-DEPENDENT DSDNA EXONUCLEASE"/>
    <property type="match status" value="1"/>
</dbReference>
<dbReference type="Pfam" id="PF00149">
    <property type="entry name" value="Metallophos"/>
    <property type="match status" value="1"/>
</dbReference>
<reference evidence="11" key="1">
    <citation type="journal article" date="2019" name="Int. J. Syst. Evol. Microbiol.">
        <title>The Global Catalogue of Microorganisms (GCM) 10K type strain sequencing project: providing services to taxonomists for standard genome sequencing and annotation.</title>
        <authorList>
            <consortium name="The Broad Institute Genomics Platform"/>
            <consortium name="The Broad Institute Genome Sequencing Center for Infectious Disease"/>
            <person name="Wu L."/>
            <person name="Ma J."/>
        </authorList>
    </citation>
    <scope>NUCLEOTIDE SEQUENCE [LARGE SCALE GENOMIC DNA]</scope>
    <source>
        <strain evidence="11">JCM 16961</strain>
    </source>
</reference>
<keyword evidence="5 7" id="KW-0378">Hydrolase</keyword>
<keyword evidence="11" id="KW-1185">Reference proteome</keyword>
<dbReference type="InterPro" id="IPR004593">
    <property type="entry name" value="SbcD"/>
</dbReference>
<dbReference type="Gene3D" id="3.60.21.10">
    <property type="match status" value="1"/>
</dbReference>
<dbReference type="RefSeq" id="WP_344878562.1">
    <property type="nucleotide sequence ID" value="NZ_BAABCJ010000001.1"/>
</dbReference>